<dbReference type="AlphaFoldDB" id="A0A5J9SM83"/>
<evidence type="ECO:0000313" key="2">
    <source>
        <dbReference type="EMBL" id="TVU00053.1"/>
    </source>
</evidence>
<protein>
    <submittedName>
        <fullName evidence="2">Uncharacterized protein</fullName>
    </submittedName>
</protein>
<feature type="non-terminal residue" evidence="2">
    <location>
        <position position="1"/>
    </location>
</feature>
<accession>A0A5J9SM83</accession>
<dbReference type="EMBL" id="RWGY01000639">
    <property type="protein sequence ID" value="TVU00053.1"/>
    <property type="molecule type" value="Genomic_DNA"/>
</dbReference>
<reference evidence="2 3" key="1">
    <citation type="journal article" date="2019" name="Sci. Rep.">
        <title>A high-quality genome of Eragrostis curvula grass provides insights into Poaceae evolution and supports new strategies to enhance forage quality.</title>
        <authorList>
            <person name="Carballo J."/>
            <person name="Santos B.A.C.M."/>
            <person name="Zappacosta D."/>
            <person name="Garbus I."/>
            <person name="Selva J.P."/>
            <person name="Gallo C.A."/>
            <person name="Diaz A."/>
            <person name="Albertini E."/>
            <person name="Caccamo M."/>
            <person name="Echenique V."/>
        </authorList>
    </citation>
    <scope>NUCLEOTIDE SEQUENCE [LARGE SCALE GENOMIC DNA]</scope>
    <source>
        <strain evidence="3">cv. Victoria</strain>
        <tissue evidence="2">Leaf</tissue>
    </source>
</reference>
<keyword evidence="1" id="KW-0812">Transmembrane</keyword>
<evidence type="ECO:0000313" key="3">
    <source>
        <dbReference type="Proteomes" id="UP000324897"/>
    </source>
</evidence>
<feature type="transmembrane region" description="Helical" evidence="1">
    <location>
        <begin position="184"/>
        <end position="205"/>
    </location>
</feature>
<name>A0A5J9SM83_9POAL</name>
<dbReference type="Proteomes" id="UP000324897">
    <property type="component" value="Unassembled WGS sequence"/>
</dbReference>
<keyword evidence="1" id="KW-1133">Transmembrane helix</keyword>
<keyword evidence="3" id="KW-1185">Reference proteome</keyword>
<gene>
    <name evidence="2" type="ORF">EJB05_54546</name>
</gene>
<comment type="caution">
    <text evidence="2">The sequence shown here is derived from an EMBL/GenBank/DDBJ whole genome shotgun (WGS) entry which is preliminary data.</text>
</comment>
<sequence length="214" mass="23091">AASDSKPDRNTFPPSNIIFSPQFVNHGNRTHSGRQFPYSSPLFFSGKANHPSHRRYGRAIPIPAELRLIIPAGILAVPVGDSSSLPSGDFGGAVVFWALKALRCCSASKQSGGSGAKTTGGGATAPVSEAAMTEVGGVLDPVSAFIPMRISSTSKQHAFFKFDELVGSWAGFVWSMAPLHWIRVIPSMLILFNLMYWNTWIWFFLGSSSMLVNV</sequence>
<proteinExistence type="predicted"/>
<organism evidence="2 3">
    <name type="scientific">Eragrostis curvula</name>
    <name type="common">weeping love grass</name>
    <dbReference type="NCBI Taxonomy" id="38414"/>
    <lineage>
        <taxon>Eukaryota</taxon>
        <taxon>Viridiplantae</taxon>
        <taxon>Streptophyta</taxon>
        <taxon>Embryophyta</taxon>
        <taxon>Tracheophyta</taxon>
        <taxon>Spermatophyta</taxon>
        <taxon>Magnoliopsida</taxon>
        <taxon>Liliopsida</taxon>
        <taxon>Poales</taxon>
        <taxon>Poaceae</taxon>
        <taxon>PACMAD clade</taxon>
        <taxon>Chloridoideae</taxon>
        <taxon>Eragrostideae</taxon>
        <taxon>Eragrostidinae</taxon>
        <taxon>Eragrostis</taxon>
    </lineage>
</organism>
<dbReference type="Gramene" id="TVU00053">
    <property type="protein sequence ID" value="TVU00053"/>
    <property type="gene ID" value="EJB05_54546"/>
</dbReference>
<keyword evidence="1" id="KW-0472">Membrane</keyword>
<evidence type="ECO:0000256" key="1">
    <source>
        <dbReference type="SAM" id="Phobius"/>
    </source>
</evidence>